<dbReference type="GO" id="GO:0003774">
    <property type="term" value="F:cytoskeletal motor activity"/>
    <property type="evidence" value="ECO:0007669"/>
    <property type="project" value="InterPro"/>
</dbReference>
<evidence type="ECO:0000256" key="1">
    <source>
        <dbReference type="ARBA" id="ARBA00004117"/>
    </source>
</evidence>
<dbReference type="RefSeq" id="WP_127766648.1">
    <property type="nucleotide sequence ID" value="NZ_SADE01000003.1"/>
</dbReference>
<evidence type="ECO:0000256" key="2">
    <source>
        <dbReference type="ARBA" id="ARBA00009272"/>
    </source>
</evidence>
<keyword evidence="5" id="KW-0966">Cell projection</keyword>
<organism evidence="5 6">
    <name type="scientific">Hwanghaeella grinnelliae</name>
    <dbReference type="NCBI Taxonomy" id="2500179"/>
    <lineage>
        <taxon>Bacteria</taxon>
        <taxon>Pseudomonadati</taxon>
        <taxon>Pseudomonadota</taxon>
        <taxon>Alphaproteobacteria</taxon>
        <taxon>Rhodospirillales</taxon>
        <taxon>Rhodospirillaceae</taxon>
        <taxon>Hwanghaeella</taxon>
    </lineage>
</organism>
<dbReference type="Pfam" id="PF02049">
    <property type="entry name" value="FliE"/>
    <property type="match status" value="1"/>
</dbReference>
<comment type="subcellular location">
    <subcellularLocation>
        <location evidence="1 4">Bacterial flagellum basal body</location>
    </subcellularLocation>
</comment>
<evidence type="ECO:0000256" key="4">
    <source>
        <dbReference type="HAMAP-Rule" id="MF_00724"/>
    </source>
</evidence>
<keyword evidence="5" id="KW-0282">Flagellum</keyword>
<dbReference type="HAMAP" id="MF_00724">
    <property type="entry name" value="FliE"/>
    <property type="match status" value="1"/>
</dbReference>
<dbReference type="Proteomes" id="UP000287447">
    <property type="component" value="Unassembled WGS sequence"/>
</dbReference>
<proteinExistence type="inferred from homology"/>
<dbReference type="OrthoDB" id="8481852at2"/>
<evidence type="ECO:0000313" key="5">
    <source>
        <dbReference type="EMBL" id="RVU34638.1"/>
    </source>
</evidence>
<dbReference type="InterPro" id="IPR001624">
    <property type="entry name" value="FliE"/>
</dbReference>
<reference evidence="6" key="1">
    <citation type="submission" date="2019-01" db="EMBL/GenBank/DDBJ databases">
        <title>Gri0909 isolated from a small marine red alga.</title>
        <authorList>
            <person name="Kim J."/>
            <person name="Jeong S.E."/>
            <person name="Jeon C.O."/>
        </authorList>
    </citation>
    <scope>NUCLEOTIDE SEQUENCE [LARGE SCALE GENOMIC DNA]</scope>
    <source>
        <strain evidence="6">Gri0909</strain>
    </source>
</reference>
<accession>A0A437QJF7</accession>
<comment type="similarity">
    <text evidence="2 4">Belongs to the FliE family.</text>
</comment>
<dbReference type="GO" id="GO:0005198">
    <property type="term" value="F:structural molecule activity"/>
    <property type="evidence" value="ECO:0007669"/>
    <property type="project" value="InterPro"/>
</dbReference>
<sequence length="104" mass="10660">MAINPADAAAAYRANATPLPSPSPAGKGDTPAGGSFLDLVKSGVNDAVSANRAAEKLSIDAIAGKADLTEVVTAISHAEATLSTVVRVRDRMISAYQQILRMPI</sequence>
<keyword evidence="3 4" id="KW-0975">Bacterial flagellum</keyword>
<dbReference type="GO" id="GO:0009425">
    <property type="term" value="C:bacterial-type flagellum basal body"/>
    <property type="evidence" value="ECO:0007669"/>
    <property type="project" value="UniProtKB-SubCell"/>
</dbReference>
<dbReference type="PANTHER" id="PTHR34653:SF1">
    <property type="entry name" value="FLAGELLAR HOOK-BASAL BODY COMPLEX PROTEIN FLIE"/>
    <property type="match status" value="1"/>
</dbReference>
<name>A0A437QJF7_9PROT</name>
<evidence type="ECO:0000313" key="6">
    <source>
        <dbReference type="Proteomes" id="UP000287447"/>
    </source>
</evidence>
<comment type="caution">
    <text evidence="5">The sequence shown here is derived from an EMBL/GenBank/DDBJ whole genome shotgun (WGS) entry which is preliminary data.</text>
</comment>
<dbReference type="GO" id="GO:0071973">
    <property type="term" value="P:bacterial-type flagellum-dependent cell motility"/>
    <property type="evidence" value="ECO:0007669"/>
    <property type="project" value="InterPro"/>
</dbReference>
<dbReference type="EMBL" id="SADE01000003">
    <property type="protein sequence ID" value="RVU34638.1"/>
    <property type="molecule type" value="Genomic_DNA"/>
</dbReference>
<evidence type="ECO:0000256" key="3">
    <source>
        <dbReference type="ARBA" id="ARBA00023143"/>
    </source>
</evidence>
<keyword evidence="6" id="KW-1185">Reference proteome</keyword>
<protein>
    <recommendedName>
        <fullName evidence="4">Flagellar hook-basal body complex protein FliE</fullName>
    </recommendedName>
</protein>
<gene>
    <name evidence="4" type="primary">fliE</name>
    <name evidence="5" type="ORF">EOI86_17425</name>
</gene>
<dbReference type="AlphaFoldDB" id="A0A437QJF7"/>
<dbReference type="PANTHER" id="PTHR34653">
    <property type="match status" value="1"/>
</dbReference>
<keyword evidence="5" id="KW-0969">Cilium</keyword>